<feature type="transmembrane region" description="Helical" evidence="5">
    <location>
        <begin position="117"/>
        <end position="137"/>
    </location>
</feature>
<protein>
    <submittedName>
        <fullName evidence="7">Putative RDD family membrane protein YckC</fullName>
    </submittedName>
</protein>
<evidence type="ECO:0000259" key="6">
    <source>
        <dbReference type="Pfam" id="PF06271"/>
    </source>
</evidence>
<comment type="caution">
    <text evidence="7">The sequence shown here is derived from an EMBL/GenBank/DDBJ whole genome shotgun (WGS) entry which is preliminary data.</text>
</comment>
<dbReference type="Proteomes" id="UP000547458">
    <property type="component" value="Unassembled WGS sequence"/>
</dbReference>
<evidence type="ECO:0000256" key="3">
    <source>
        <dbReference type="ARBA" id="ARBA00022989"/>
    </source>
</evidence>
<feature type="transmembrane region" description="Helical" evidence="5">
    <location>
        <begin position="67"/>
        <end position="87"/>
    </location>
</feature>
<keyword evidence="8" id="KW-1185">Reference proteome</keyword>
<comment type="subcellular location">
    <subcellularLocation>
        <location evidence="1">Membrane</location>
        <topology evidence="1">Multi-pass membrane protein</topology>
    </subcellularLocation>
</comment>
<evidence type="ECO:0000256" key="5">
    <source>
        <dbReference type="SAM" id="Phobius"/>
    </source>
</evidence>
<feature type="transmembrane region" description="Helical" evidence="5">
    <location>
        <begin position="40"/>
        <end position="61"/>
    </location>
</feature>
<keyword evidence="4 5" id="KW-0472">Membrane</keyword>
<dbReference type="InterPro" id="IPR010432">
    <property type="entry name" value="RDD"/>
</dbReference>
<dbReference type="Pfam" id="PF06271">
    <property type="entry name" value="RDD"/>
    <property type="match status" value="1"/>
</dbReference>
<feature type="domain" description="RDD" evidence="6">
    <location>
        <begin position="28"/>
        <end position="135"/>
    </location>
</feature>
<gene>
    <name evidence="7" type="ORF">BJ994_003422</name>
</gene>
<organism evidence="7 8">
    <name type="scientific">Arthrobacter pigmenti</name>
    <dbReference type="NCBI Taxonomy" id="271432"/>
    <lineage>
        <taxon>Bacteria</taxon>
        <taxon>Bacillati</taxon>
        <taxon>Actinomycetota</taxon>
        <taxon>Actinomycetes</taxon>
        <taxon>Micrococcales</taxon>
        <taxon>Micrococcaceae</taxon>
        <taxon>Arthrobacter</taxon>
    </lineage>
</organism>
<evidence type="ECO:0000313" key="7">
    <source>
        <dbReference type="EMBL" id="NJC24346.1"/>
    </source>
</evidence>
<evidence type="ECO:0000256" key="1">
    <source>
        <dbReference type="ARBA" id="ARBA00004141"/>
    </source>
</evidence>
<keyword evidence="2 5" id="KW-0812">Transmembrane</keyword>
<sequence length="164" mass="17427">MSQSTQEKPLPPWRHGKFADGRPFVEATSGQRVGKYALDVLVILVLFVVLFFVLAIISGAAGLSSDAGAGIAFGGGYALSALGYGFVAGFSRTLGAKAAGVRNLRYRDGKPMGPLQSAWRMLALALFWPFILFGVVVSPLSGSLGISANKTRFRSFVVADVRTR</sequence>
<reference evidence="7 8" key="1">
    <citation type="submission" date="2020-03" db="EMBL/GenBank/DDBJ databases">
        <title>Sequencing the genomes of 1000 actinobacteria strains.</title>
        <authorList>
            <person name="Klenk H.-P."/>
        </authorList>
    </citation>
    <scope>NUCLEOTIDE SEQUENCE [LARGE SCALE GENOMIC DNA]</scope>
    <source>
        <strain evidence="7 8">DSM 16403</strain>
    </source>
</reference>
<dbReference type="EMBL" id="JAATJL010000001">
    <property type="protein sequence ID" value="NJC24346.1"/>
    <property type="molecule type" value="Genomic_DNA"/>
</dbReference>
<keyword evidence="3 5" id="KW-1133">Transmembrane helix</keyword>
<evidence type="ECO:0000313" key="8">
    <source>
        <dbReference type="Proteomes" id="UP000547458"/>
    </source>
</evidence>
<dbReference type="RefSeq" id="WP_167995611.1">
    <property type="nucleotide sequence ID" value="NZ_JAATJL010000001.1"/>
</dbReference>
<evidence type="ECO:0000256" key="4">
    <source>
        <dbReference type="ARBA" id="ARBA00023136"/>
    </source>
</evidence>
<dbReference type="AlphaFoldDB" id="A0A846RZF8"/>
<accession>A0A846RZF8</accession>
<name>A0A846RZF8_9MICC</name>
<proteinExistence type="predicted"/>
<evidence type="ECO:0000256" key="2">
    <source>
        <dbReference type="ARBA" id="ARBA00022692"/>
    </source>
</evidence>